<dbReference type="InterPro" id="IPR015424">
    <property type="entry name" value="PyrdxlP-dep_Trfase"/>
</dbReference>
<dbReference type="Gene3D" id="3.90.1150.10">
    <property type="entry name" value="Aspartate Aminotransferase, domain 1"/>
    <property type="match status" value="1"/>
</dbReference>
<dbReference type="EMBL" id="FJOF01000002">
    <property type="protein sequence ID" value="CZR35896.1"/>
    <property type="molecule type" value="Genomic_DNA"/>
</dbReference>
<dbReference type="VEuPathDB" id="FungiDB:FPRO_03844"/>
<dbReference type="Gene3D" id="3.40.640.10">
    <property type="entry name" value="Type I PLP-dependent aspartate aminotransferase-like (Major domain)"/>
    <property type="match status" value="1"/>
</dbReference>
<comment type="caution">
    <text evidence="1">The sequence shown here is derived from an EMBL/GenBank/DDBJ whole genome shotgun (WGS) entry which is preliminary data.</text>
</comment>
<dbReference type="AlphaFoldDB" id="A0A1L7V8P4"/>
<dbReference type="SUPFAM" id="SSF53383">
    <property type="entry name" value="PLP-dependent transferases"/>
    <property type="match status" value="1"/>
</dbReference>
<sequence length="173" mass="20003">MPTPIFLAASLVPKSLVTPSQRSHKLSRLQYQKARTIAKTPKLKRSLLKRPLRQSWLSRFKNLLVADRQPRNSYTSFARSPTSYSRYSTTQGIQGDFITFSKYINSSITFRAFRGYRDLIDLFNPTKNRLFHPDTYNNNILSIHAGLIGLDIYNTSKVNQLNKLSKYLKTKVQ</sequence>
<keyword evidence="2" id="KW-1185">Reference proteome</keyword>
<name>A0A1L7V8P4_FUSPR</name>
<evidence type="ECO:0000313" key="1">
    <source>
        <dbReference type="EMBL" id="CZR35896.1"/>
    </source>
</evidence>
<dbReference type="InterPro" id="IPR015421">
    <property type="entry name" value="PyrdxlP-dep_Trfase_major"/>
</dbReference>
<dbReference type="RefSeq" id="XP_031076489.1">
    <property type="nucleotide sequence ID" value="XM_031225899.1"/>
</dbReference>
<proteinExistence type="predicted"/>
<gene>
    <name evidence="1" type="ORF">FPRO_03844</name>
</gene>
<reference evidence="2" key="1">
    <citation type="journal article" date="2016" name="Genome Biol. Evol.">
        <title>Comparative 'omics' of the Fusarium fujikuroi species complex highlights differences in genetic potential and metabolite synthesis.</title>
        <authorList>
            <person name="Niehaus E.-M."/>
            <person name="Muensterkoetter M."/>
            <person name="Proctor R.H."/>
            <person name="Brown D.W."/>
            <person name="Sharon A."/>
            <person name="Idan Y."/>
            <person name="Oren-Young L."/>
            <person name="Sieber C.M."/>
            <person name="Novak O."/>
            <person name="Pencik A."/>
            <person name="Tarkowska D."/>
            <person name="Hromadova K."/>
            <person name="Freeman S."/>
            <person name="Maymon M."/>
            <person name="Elazar M."/>
            <person name="Youssef S.A."/>
            <person name="El-Shabrawy E.S.M."/>
            <person name="Shalaby A.B.A."/>
            <person name="Houterman P."/>
            <person name="Brock N.L."/>
            <person name="Burkhardt I."/>
            <person name="Tsavkelova E.A."/>
            <person name="Dickschat J.S."/>
            <person name="Galuszka P."/>
            <person name="Gueldener U."/>
            <person name="Tudzynski B."/>
        </authorList>
    </citation>
    <scope>NUCLEOTIDE SEQUENCE [LARGE SCALE GENOMIC DNA]</scope>
    <source>
        <strain evidence="2">ET1</strain>
    </source>
</reference>
<dbReference type="InterPro" id="IPR015422">
    <property type="entry name" value="PyrdxlP-dep_Trfase_small"/>
</dbReference>
<protein>
    <submittedName>
        <fullName evidence="1">Uncharacterized protein</fullName>
    </submittedName>
</protein>
<evidence type="ECO:0000313" key="2">
    <source>
        <dbReference type="Proteomes" id="UP000183971"/>
    </source>
</evidence>
<accession>A0A1L7V8P4</accession>
<dbReference type="GeneID" id="42048729"/>
<dbReference type="Proteomes" id="UP000183971">
    <property type="component" value="Unassembled WGS sequence"/>
</dbReference>
<organism evidence="1 2">
    <name type="scientific">Fusarium proliferatum (strain ET1)</name>
    <name type="common">Orchid endophyte fungus</name>
    <dbReference type="NCBI Taxonomy" id="1227346"/>
    <lineage>
        <taxon>Eukaryota</taxon>
        <taxon>Fungi</taxon>
        <taxon>Dikarya</taxon>
        <taxon>Ascomycota</taxon>
        <taxon>Pezizomycotina</taxon>
        <taxon>Sordariomycetes</taxon>
        <taxon>Hypocreomycetidae</taxon>
        <taxon>Hypocreales</taxon>
        <taxon>Nectriaceae</taxon>
        <taxon>Fusarium</taxon>
        <taxon>Fusarium fujikuroi species complex</taxon>
    </lineage>
</organism>